<dbReference type="RefSeq" id="WP_116224764.1">
    <property type="nucleotide sequence ID" value="NZ_AP018437.1"/>
</dbReference>
<dbReference type="InterPro" id="IPR027417">
    <property type="entry name" value="P-loop_NTPase"/>
</dbReference>
<dbReference type="GO" id="GO:0005524">
    <property type="term" value="F:ATP binding"/>
    <property type="evidence" value="ECO:0007669"/>
    <property type="project" value="InterPro"/>
</dbReference>
<dbReference type="InterPro" id="IPR003724">
    <property type="entry name" value="CblAdoTrfase_CobA"/>
</dbReference>
<dbReference type="PIRSF" id="PIRSF015617">
    <property type="entry name" value="Adensltrnsf_CobA"/>
    <property type="match status" value="1"/>
</dbReference>
<dbReference type="Gene3D" id="3.40.50.300">
    <property type="entry name" value="P-loop containing nucleotide triphosphate hydrolases"/>
    <property type="match status" value="1"/>
</dbReference>
<dbReference type="SUPFAM" id="SSF52540">
    <property type="entry name" value="P-loop containing nucleoside triphosphate hydrolases"/>
    <property type="match status" value="1"/>
</dbReference>
<name>A0A3E0AJ49_9CHLR</name>
<reference evidence="1 2" key="1">
    <citation type="submission" date="2018-08" db="EMBL/GenBank/DDBJ databases">
        <title>Genomic Encyclopedia of Type Strains, Phase IV (KMG-IV): sequencing the most valuable type-strain genomes for metagenomic binning, comparative biology and taxonomic classification.</title>
        <authorList>
            <person name="Goeker M."/>
        </authorList>
    </citation>
    <scope>NUCLEOTIDE SEQUENCE [LARGE SCALE GENOMIC DNA]</scope>
    <source>
        <strain evidence="1 2">DSM 23923</strain>
    </source>
</reference>
<dbReference type="GO" id="GO:0008817">
    <property type="term" value="F:corrinoid adenosyltransferase activity"/>
    <property type="evidence" value="ECO:0007669"/>
    <property type="project" value="InterPro"/>
</dbReference>
<dbReference type="NCBIfam" id="TIGR00708">
    <property type="entry name" value="cobA"/>
    <property type="match status" value="1"/>
</dbReference>
<dbReference type="Proteomes" id="UP000256388">
    <property type="component" value="Unassembled WGS sequence"/>
</dbReference>
<dbReference type="CDD" id="cd00561">
    <property type="entry name" value="CobA_ACA"/>
    <property type="match status" value="1"/>
</dbReference>
<dbReference type="EMBL" id="QUMS01000001">
    <property type="protein sequence ID" value="REG11643.1"/>
    <property type="molecule type" value="Genomic_DNA"/>
</dbReference>
<dbReference type="AlphaFoldDB" id="A0A3E0AJ49"/>
<sequence length="184" mass="21130">MEEKNQNNPNQPRGLVVVYTGNGKGKTTAGMGMLIRAWGRGMRVGAIQFIKDTQNEYGESLAAKRMGIDIRQVGNGCTWQGRDLRDMRVCGLEGWNYAQEQIRMARYDILLLDEFSFLFHFKWLDIDETIAWLRQHKPPQMTLVMTGRYAPQALIDYADLVTEMREIKHPFKTEGLLSQPGVDF</sequence>
<evidence type="ECO:0000313" key="2">
    <source>
        <dbReference type="Proteomes" id="UP000256388"/>
    </source>
</evidence>
<organism evidence="1 2">
    <name type="scientific">Pelolinea submarina</name>
    <dbReference type="NCBI Taxonomy" id="913107"/>
    <lineage>
        <taxon>Bacteria</taxon>
        <taxon>Bacillati</taxon>
        <taxon>Chloroflexota</taxon>
        <taxon>Anaerolineae</taxon>
        <taxon>Anaerolineales</taxon>
        <taxon>Anaerolineaceae</taxon>
        <taxon>Pelolinea</taxon>
    </lineage>
</organism>
<keyword evidence="1" id="KW-0808">Transferase</keyword>
<dbReference type="PANTHER" id="PTHR46638">
    <property type="entry name" value="CORRINOID ADENOSYLTRANSFERASE"/>
    <property type="match status" value="1"/>
</dbReference>
<protein>
    <submittedName>
        <fullName evidence="1">Cob(I)yrinic acid a,c-diamide adenosyltransferase</fullName>
    </submittedName>
</protein>
<dbReference type="GO" id="GO:0009236">
    <property type="term" value="P:cobalamin biosynthetic process"/>
    <property type="evidence" value="ECO:0007669"/>
    <property type="project" value="InterPro"/>
</dbReference>
<evidence type="ECO:0000313" key="1">
    <source>
        <dbReference type="EMBL" id="REG11643.1"/>
    </source>
</evidence>
<gene>
    <name evidence="1" type="ORF">DFR64_1535</name>
</gene>
<dbReference type="Pfam" id="PF02572">
    <property type="entry name" value="CobA_CobO_BtuR"/>
    <property type="match status" value="1"/>
</dbReference>
<dbReference type="NCBIfam" id="NF004637">
    <property type="entry name" value="PRK05986.1"/>
    <property type="match status" value="1"/>
</dbReference>
<keyword evidence="2" id="KW-1185">Reference proteome</keyword>
<comment type="caution">
    <text evidence="1">The sequence shown here is derived from an EMBL/GenBank/DDBJ whole genome shotgun (WGS) entry which is preliminary data.</text>
</comment>
<proteinExistence type="predicted"/>
<dbReference type="PANTHER" id="PTHR46638:SF1">
    <property type="entry name" value="CORRINOID ADENOSYLTRANSFERASE"/>
    <property type="match status" value="1"/>
</dbReference>
<dbReference type="OrthoDB" id="9810309at2"/>
<accession>A0A3E0AJ49</accession>